<accession>G9EML7</accession>
<keyword evidence="3" id="KW-1185">Reference proteome</keyword>
<evidence type="ECO:0000313" key="3">
    <source>
        <dbReference type="Proteomes" id="UP000002770"/>
    </source>
</evidence>
<feature type="compositionally biased region" description="Basic and acidic residues" evidence="1">
    <location>
        <begin position="82"/>
        <end position="91"/>
    </location>
</feature>
<dbReference type="InParanoid" id="G9EML7"/>
<evidence type="ECO:0000256" key="1">
    <source>
        <dbReference type="SAM" id="MobiDB-lite"/>
    </source>
</evidence>
<organism evidence="2 3">
    <name type="scientific">Legionella drancourtii LLAP12</name>
    <dbReference type="NCBI Taxonomy" id="658187"/>
    <lineage>
        <taxon>Bacteria</taxon>
        <taxon>Pseudomonadati</taxon>
        <taxon>Pseudomonadota</taxon>
        <taxon>Gammaproteobacteria</taxon>
        <taxon>Legionellales</taxon>
        <taxon>Legionellaceae</taxon>
        <taxon>Legionella</taxon>
    </lineage>
</organism>
<dbReference type="HOGENOM" id="CLU_1883165_0_0_6"/>
<dbReference type="EMBL" id="JH413814">
    <property type="protein sequence ID" value="EHL31411.1"/>
    <property type="molecule type" value="Genomic_DNA"/>
</dbReference>
<reference evidence="2 3" key="1">
    <citation type="journal article" date="2011" name="BMC Genomics">
        <title>Insight into cross-talk between intra-amoebal pathogens.</title>
        <authorList>
            <person name="Gimenez G."/>
            <person name="Bertelli C."/>
            <person name="Moliner C."/>
            <person name="Robert C."/>
            <person name="Raoult D."/>
            <person name="Fournier P.E."/>
            <person name="Greub G."/>
        </authorList>
    </citation>
    <scope>NUCLEOTIDE SEQUENCE [LARGE SCALE GENOMIC DNA]</scope>
    <source>
        <strain evidence="2 3">LLAP12</strain>
    </source>
</reference>
<sequence length="135" mass="14925">MSNSVAQLKRPNLPISNTFKDMSKFVFNNPKLSPKIAVNDFLDQVASFLIVYNRKHQLGIERLENHIYAGLEQSYLEDMTKLLDKSPEPKKPIPNPGSEPKSTPIKVSKTKVGLFTGKSGSISPPLPTTTSSLTL</sequence>
<evidence type="ECO:0000313" key="2">
    <source>
        <dbReference type="EMBL" id="EHL31411.1"/>
    </source>
</evidence>
<dbReference type="Proteomes" id="UP000002770">
    <property type="component" value="Unassembled WGS sequence"/>
</dbReference>
<proteinExistence type="predicted"/>
<protein>
    <submittedName>
        <fullName evidence="2">Uncharacterized protein</fullName>
    </submittedName>
</protein>
<gene>
    <name evidence="2" type="ORF">LDG_6485</name>
</gene>
<name>G9EML7_9GAMM</name>
<dbReference type="AlphaFoldDB" id="G9EML7"/>
<feature type="region of interest" description="Disordered" evidence="1">
    <location>
        <begin position="82"/>
        <end position="135"/>
    </location>
</feature>